<dbReference type="SMART" id="SM00220">
    <property type="entry name" value="S_TKc"/>
    <property type="match status" value="1"/>
</dbReference>
<evidence type="ECO:0000256" key="3">
    <source>
        <dbReference type="ARBA" id="ARBA00022777"/>
    </source>
</evidence>
<dbReference type="PROSITE" id="PS50011">
    <property type="entry name" value="PROTEIN_KINASE_DOM"/>
    <property type="match status" value="1"/>
</dbReference>
<reference evidence="8 9" key="1">
    <citation type="journal article" date="2024" name="Nat. Commun.">
        <title>Phylogenomics reveals the evolutionary origins of lichenization in chlorophyte algae.</title>
        <authorList>
            <person name="Puginier C."/>
            <person name="Libourel C."/>
            <person name="Otte J."/>
            <person name="Skaloud P."/>
            <person name="Haon M."/>
            <person name="Grisel S."/>
            <person name="Petersen M."/>
            <person name="Berrin J.G."/>
            <person name="Delaux P.M."/>
            <person name="Dal Grande F."/>
            <person name="Keller J."/>
        </authorList>
    </citation>
    <scope>NUCLEOTIDE SEQUENCE [LARGE SCALE GENOMIC DNA]</scope>
    <source>
        <strain evidence="8 9">SAG 245.80</strain>
    </source>
</reference>
<keyword evidence="9" id="KW-1185">Reference proteome</keyword>
<dbReference type="Gene3D" id="1.10.510.10">
    <property type="entry name" value="Transferase(Phosphotransferase) domain 1"/>
    <property type="match status" value="1"/>
</dbReference>
<dbReference type="PROSITE" id="PS00107">
    <property type="entry name" value="PROTEIN_KINASE_ATP"/>
    <property type="match status" value="1"/>
</dbReference>
<name>A0AAW1RHY9_9CHLO</name>
<dbReference type="SUPFAM" id="SSF56112">
    <property type="entry name" value="Protein kinase-like (PK-like)"/>
    <property type="match status" value="1"/>
</dbReference>
<feature type="domain" description="Protein kinase" evidence="7">
    <location>
        <begin position="396"/>
        <end position="693"/>
    </location>
</feature>
<dbReference type="Pfam" id="PF00069">
    <property type="entry name" value="Pkinase"/>
    <property type="match status" value="1"/>
</dbReference>
<evidence type="ECO:0000256" key="4">
    <source>
        <dbReference type="ARBA" id="ARBA00022840"/>
    </source>
</evidence>
<dbReference type="GO" id="GO:0005737">
    <property type="term" value="C:cytoplasm"/>
    <property type="evidence" value="ECO:0007669"/>
    <property type="project" value="TreeGrafter"/>
</dbReference>
<dbReference type="GO" id="GO:0005524">
    <property type="term" value="F:ATP binding"/>
    <property type="evidence" value="ECO:0007669"/>
    <property type="project" value="UniProtKB-UniRule"/>
</dbReference>
<keyword evidence="3" id="KW-0418">Kinase</keyword>
<comment type="caution">
    <text evidence="8">The sequence shown here is derived from an EMBL/GenBank/DDBJ whole genome shotgun (WGS) entry which is preliminary data.</text>
</comment>
<evidence type="ECO:0000256" key="6">
    <source>
        <dbReference type="SAM" id="Coils"/>
    </source>
</evidence>
<dbReference type="InterPro" id="IPR050339">
    <property type="entry name" value="CC_SR_Kinase"/>
</dbReference>
<evidence type="ECO:0000256" key="1">
    <source>
        <dbReference type="ARBA" id="ARBA00022679"/>
    </source>
</evidence>
<evidence type="ECO:0000313" key="8">
    <source>
        <dbReference type="EMBL" id="KAK9833277.1"/>
    </source>
</evidence>
<gene>
    <name evidence="8" type="ORF">WJX81_002134</name>
</gene>
<evidence type="ECO:0000313" key="9">
    <source>
        <dbReference type="Proteomes" id="UP001445335"/>
    </source>
</evidence>
<keyword evidence="6" id="KW-0175">Coiled coil</keyword>
<dbReference type="GO" id="GO:0004672">
    <property type="term" value="F:protein kinase activity"/>
    <property type="evidence" value="ECO:0007669"/>
    <property type="project" value="InterPro"/>
</dbReference>
<feature type="coiled-coil region" evidence="6">
    <location>
        <begin position="247"/>
        <end position="344"/>
    </location>
</feature>
<keyword evidence="2 5" id="KW-0547">Nucleotide-binding</keyword>
<accession>A0AAW1RHY9</accession>
<dbReference type="GO" id="GO:0005634">
    <property type="term" value="C:nucleus"/>
    <property type="evidence" value="ECO:0007669"/>
    <property type="project" value="TreeGrafter"/>
</dbReference>
<proteinExistence type="predicted"/>
<feature type="binding site" evidence="5">
    <location>
        <position position="424"/>
    </location>
    <ligand>
        <name>ATP</name>
        <dbReference type="ChEBI" id="CHEBI:30616"/>
    </ligand>
</feature>
<evidence type="ECO:0000256" key="2">
    <source>
        <dbReference type="ARBA" id="ARBA00022741"/>
    </source>
</evidence>
<dbReference type="Proteomes" id="UP001445335">
    <property type="component" value="Unassembled WGS sequence"/>
</dbReference>
<dbReference type="EMBL" id="JALJOU010000037">
    <property type="protein sequence ID" value="KAK9833277.1"/>
    <property type="molecule type" value="Genomic_DNA"/>
</dbReference>
<keyword evidence="4 5" id="KW-0067">ATP-binding</keyword>
<protein>
    <recommendedName>
        <fullName evidence="7">Protein kinase domain-containing protein</fullName>
    </recommendedName>
</protein>
<sequence length="693" mass="74861">MRVTRYRAKAVYAGPRGMLRCLTGSSCCWVCQPGLQGVPCGKGSMPSVRHALCALGAVAGGAAAWHLHEELRASRRELRRLRAQAAEAKDVLAWAACQEGSPLEAINRIMEVNAELEAEMTRLRTSINRDSDKMEQLVAEGDAQAGKVGQLEMLLAYATAAFQTQRAQRAASPRQARAQRTQDDRLILALQDALMQADRERQNTEAYLDDLEAERQALYCSASADAAHIEEIQAQAAVAAERHAGQLADAACAREDAEAAARDANERAKKAEAAQALAERECAMAKELFTLALEQSAANLAAEAEVQADLADSRAAVVRQAAELAKLREENLGLQDMVENKEVDIAAAERAVRIERVAARRAEAKLRSWECYAHLLRGKVLAPDTMPLRFIPRAELAMGKVLGRGGYGEVVAAQHAKLPLLAVKAVRAPPALRPGADASEVAKHVYELECIAFEWRALGTEATLGALLRHDSLGQALAVVDEAGEGEGRVFSLAFAAVNNGTTLADLIATRRKERRTFSLDEIVHVLEQLSAALQHMHERGWIHLDVKPGNVLVAGDVEGGRVPIKLIDLGLAVPLGAKGNRVALDFKRGTPGFCCPGLEANRRCVWEAADGFSAGRIARCLALCVQRVAGSGPQPAVERYGPIFGLLLAALEEPDPELRKNLGNIDQRLRFLRRALAAPGFAAQCRSPPWDP</sequence>
<dbReference type="InterPro" id="IPR000719">
    <property type="entry name" value="Prot_kinase_dom"/>
</dbReference>
<dbReference type="AlphaFoldDB" id="A0AAW1RHY9"/>
<evidence type="ECO:0000256" key="5">
    <source>
        <dbReference type="PROSITE-ProRule" id="PRU10141"/>
    </source>
</evidence>
<dbReference type="InterPro" id="IPR011009">
    <property type="entry name" value="Kinase-like_dom_sf"/>
</dbReference>
<feature type="coiled-coil region" evidence="6">
    <location>
        <begin position="68"/>
        <end position="133"/>
    </location>
</feature>
<dbReference type="PANTHER" id="PTHR11042:SF190">
    <property type="entry name" value="MITOSIS INHIBITOR PROTEIN KINASE MIK1"/>
    <property type="match status" value="1"/>
</dbReference>
<dbReference type="InterPro" id="IPR017441">
    <property type="entry name" value="Protein_kinase_ATP_BS"/>
</dbReference>
<evidence type="ECO:0000259" key="7">
    <source>
        <dbReference type="PROSITE" id="PS50011"/>
    </source>
</evidence>
<dbReference type="PANTHER" id="PTHR11042">
    <property type="entry name" value="EUKARYOTIC TRANSLATION INITIATION FACTOR 2-ALPHA KINASE EIF2-ALPHA KINASE -RELATED"/>
    <property type="match status" value="1"/>
</dbReference>
<organism evidence="8 9">
    <name type="scientific">Elliptochloris bilobata</name>
    <dbReference type="NCBI Taxonomy" id="381761"/>
    <lineage>
        <taxon>Eukaryota</taxon>
        <taxon>Viridiplantae</taxon>
        <taxon>Chlorophyta</taxon>
        <taxon>core chlorophytes</taxon>
        <taxon>Trebouxiophyceae</taxon>
        <taxon>Trebouxiophyceae incertae sedis</taxon>
        <taxon>Elliptochloris clade</taxon>
        <taxon>Elliptochloris</taxon>
    </lineage>
</organism>
<keyword evidence="1" id="KW-0808">Transferase</keyword>